<sequence>MNQKLSQTTIFLQKNNIIFRYILFFMRFVCVIFFVFGFLLKLNASGLPNEDATNANTLFVKSDNILKKYLTTSQQVPLINGGFLRLQMAKNNLKVKYNKVEDCSEKGKIIKRYHFLVSADTKDQNHDNYIHVLAKIMMNNIEITQKFVVIYYEKKDNKLEQFFTNDPQKFFNPNSSSFNKKKPIAIQFSKSKKAITLSRVLKTKSNQEIIIEISSDEKNLLEKTAENKVNIAELDEISLVIDFDLTNKNNEILTPTTLLSKSFNFPISRFNQKRFNQKFFSLHAAPFDKLYQSNSSLNLNELLKKFQEIEKNINIELPKDNSYDLQSDYLISYKTLEQNFVIIQLNNLKSKSSRQEQDELLSGYINTLFDQNLFSKIFLFCEKTIYDNDIENTYSFIHHRITFPIARAKLPQPKTLVDYGDDYLNKKRLDWESSYIDLDNYVADDLVDAIKIQENIKPILLDIKIYQKKIQNQEQIIN</sequence>
<dbReference type="EMBL" id="BSCY01000001">
    <property type="protein sequence ID" value="GLH61075.1"/>
    <property type="molecule type" value="Genomic_DNA"/>
</dbReference>
<name>A0ABQ5PST7_9MOLU</name>
<dbReference type="Proteomes" id="UP001371615">
    <property type="component" value="Unassembled WGS sequence"/>
</dbReference>
<gene>
    <name evidence="2" type="ORF">RHYP_0200</name>
</gene>
<organism evidence="2 3">
    <name type="scientific">Rhus yellows phytoplasma</name>
    <dbReference type="NCBI Taxonomy" id="1225349"/>
    <lineage>
        <taxon>Bacteria</taxon>
        <taxon>Bacillati</taxon>
        <taxon>Mycoplasmatota</taxon>
        <taxon>Mollicutes</taxon>
        <taxon>Acholeplasmatales</taxon>
        <taxon>Acholeplasmataceae</taxon>
        <taxon>Candidatus Phytoplasma</taxon>
        <taxon>16SrI (Aster yellows group)</taxon>
    </lineage>
</organism>
<keyword evidence="3" id="KW-1185">Reference proteome</keyword>
<evidence type="ECO:0000313" key="3">
    <source>
        <dbReference type="Proteomes" id="UP001371615"/>
    </source>
</evidence>
<reference evidence="2" key="1">
    <citation type="submission" date="2022-11" db="EMBL/GenBank/DDBJ databases">
        <title>Phyllogen, a phyllody-inducing phytoplasma effector family, horizontally transferred to various phytoplasmas via transposable elements.</title>
        <authorList>
            <person name="Tokuda R."/>
            <person name="Maejima K."/>
            <person name="Yamaji Y."/>
            <person name="Namba S."/>
        </authorList>
    </citation>
    <scope>NUCLEOTIDE SEQUENCE [LARGE SCALE GENOMIC DNA]</scope>
    <source>
        <strain evidence="2">RhY</strain>
    </source>
</reference>
<keyword evidence="1" id="KW-1133">Transmembrane helix</keyword>
<keyword evidence="1" id="KW-0472">Membrane</keyword>
<feature type="transmembrane region" description="Helical" evidence="1">
    <location>
        <begin position="21"/>
        <end position="40"/>
    </location>
</feature>
<comment type="caution">
    <text evidence="2">The sequence shown here is derived from an EMBL/GenBank/DDBJ whole genome shotgun (WGS) entry which is preliminary data.</text>
</comment>
<accession>A0ABQ5PST7</accession>
<keyword evidence="1" id="KW-0812">Transmembrane</keyword>
<evidence type="ECO:0000256" key="1">
    <source>
        <dbReference type="SAM" id="Phobius"/>
    </source>
</evidence>
<evidence type="ECO:0000313" key="2">
    <source>
        <dbReference type="EMBL" id="GLH61075.1"/>
    </source>
</evidence>
<proteinExistence type="predicted"/>
<protein>
    <submittedName>
        <fullName evidence="2">Uncharacterized protein</fullName>
    </submittedName>
</protein>